<dbReference type="EMBL" id="SCHB01000001">
    <property type="protein sequence ID" value="TBW73414.1"/>
    <property type="molecule type" value="Genomic_DNA"/>
</dbReference>
<comment type="caution">
    <text evidence="2">The sequence shown here is derived from an EMBL/GenBank/DDBJ whole genome shotgun (WGS) entry which is preliminary data.</text>
</comment>
<keyword evidence="1" id="KW-0812">Transmembrane</keyword>
<dbReference type="GeneID" id="58091346"/>
<gene>
    <name evidence="2" type="ORF">EQ812_01010</name>
</gene>
<evidence type="ECO:0000256" key="1">
    <source>
        <dbReference type="SAM" id="Phobius"/>
    </source>
</evidence>
<protein>
    <submittedName>
        <fullName evidence="2">Uncharacterized protein</fullName>
    </submittedName>
</protein>
<evidence type="ECO:0000313" key="3">
    <source>
        <dbReference type="Proteomes" id="UP000293637"/>
    </source>
</evidence>
<keyword evidence="1" id="KW-1133">Transmembrane helix</keyword>
<feature type="transmembrane region" description="Helical" evidence="1">
    <location>
        <begin position="62"/>
        <end position="79"/>
    </location>
</feature>
<keyword evidence="1" id="KW-0472">Membrane</keyword>
<organism evidence="2 3">
    <name type="scientific">Staphylococcus lugdunensis</name>
    <dbReference type="NCBI Taxonomy" id="28035"/>
    <lineage>
        <taxon>Bacteria</taxon>
        <taxon>Bacillati</taxon>
        <taxon>Bacillota</taxon>
        <taxon>Bacilli</taxon>
        <taxon>Bacillales</taxon>
        <taxon>Staphylococcaceae</taxon>
        <taxon>Staphylococcus</taxon>
    </lineage>
</organism>
<dbReference type="RefSeq" id="WP_002492831.1">
    <property type="nucleotide sequence ID" value="NZ_AP021848.1"/>
</dbReference>
<feature type="transmembrane region" description="Helical" evidence="1">
    <location>
        <begin position="31"/>
        <end position="50"/>
    </location>
</feature>
<sequence>MKKRIFLCLIFLLPIDFITIALDYHFQVGLLYVYIPALILPVILTFCFKWEKDFWLILSMKVCRFIISWGLAKIFIDFLKSADYYKIFDGAGAIISLVIGEEIIFIIAITVFLLSKEIKKLFITQ</sequence>
<dbReference type="AlphaFoldDB" id="A0A4V2KVZ0"/>
<reference evidence="2 3" key="1">
    <citation type="journal article" date="2019" name="Sci. Transl. Med.">
        <title>Quorum sensing between bacterial species on the skin protects against epidermal injury in atopic dermatitis.</title>
        <authorList>
            <person name="Williams M.R."/>
        </authorList>
    </citation>
    <scope>NUCLEOTIDE SEQUENCE [LARGE SCALE GENOMIC DNA]</scope>
    <source>
        <strain evidence="2 3">E7</strain>
    </source>
</reference>
<accession>A0A4V2KVZ0</accession>
<feature type="transmembrane region" description="Helical" evidence="1">
    <location>
        <begin position="91"/>
        <end position="114"/>
    </location>
</feature>
<dbReference type="Proteomes" id="UP000293637">
    <property type="component" value="Unassembled WGS sequence"/>
</dbReference>
<proteinExistence type="predicted"/>
<evidence type="ECO:0000313" key="2">
    <source>
        <dbReference type="EMBL" id="TBW73414.1"/>
    </source>
</evidence>
<name>A0A4V2KVZ0_STALU</name>